<accession>A0A3P1CPS1</accession>
<protein>
    <submittedName>
        <fullName evidence="6">Histidine kinase</fullName>
    </submittedName>
</protein>
<dbReference type="Pfam" id="PF02518">
    <property type="entry name" value="HATPase_c"/>
    <property type="match status" value="1"/>
</dbReference>
<dbReference type="CDD" id="cd16917">
    <property type="entry name" value="HATPase_UhpB-NarQ-NarX-like"/>
    <property type="match status" value="1"/>
</dbReference>
<dbReference type="Proteomes" id="UP000274271">
    <property type="component" value="Unassembled WGS sequence"/>
</dbReference>
<evidence type="ECO:0000259" key="5">
    <source>
        <dbReference type="PROSITE" id="PS50109"/>
    </source>
</evidence>
<reference evidence="6 7" key="1">
    <citation type="submission" date="2018-11" db="EMBL/GenBank/DDBJ databases">
        <authorList>
            <person name="Zhou Z."/>
            <person name="Wang G."/>
        </authorList>
    </citation>
    <scope>NUCLEOTIDE SEQUENCE [LARGE SCALE GENOMIC DNA]</scope>
    <source>
        <strain evidence="6 7">KCTC42998</strain>
    </source>
</reference>
<gene>
    <name evidence="6" type="ORF">EHT87_11900</name>
</gene>
<dbReference type="Pfam" id="PF07495">
    <property type="entry name" value="Y_Y_Y"/>
    <property type="match status" value="1"/>
</dbReference>
<organism evidence="6 7">
    <name type="scientific">Larkinella knui</name>
    <dbReference type="NCBI Taxonomy" id="2025310"/>
    <lineage>
        <taxon>Bacteria</taxon>
        <taxon>Pseudomonadati</taxon>
        <taxon>Bacteroidota</taxon>
        <taxon>Cytophagia</taxon>
        <taxon>Cytophagales</taxon>
        <taxon>Spirosomataceae</taxon>
        <taxon>Larkinella</taxon>
    </lineage>
</organism>
<name>A0A3P1CPS1_9BACT</name>
<keyword evidence="3" id="KW-1133">Transmembrane helix</keyword>
<keyword evidence="4" id="KW-0732">Signal</keyword>
<dbReference type="SUPFAM" id="SSF55874">
    <property type="entry name" value="ATPase domain of HSP90 chaperone/DNA topoisomerase II/histidine kinase"/>
    <property type="match status" value="1"/>
</dbReference>
<keyword evidence="1" id="KW-0597">Phosphoprotein</keyword>
<feature type="domain" description="Histidine kinase" evidence="5">
    <location>
        <begin position="864"/>
        <end position="1045"/>
    </location>
</feature>
<evidence type="ECO:0000313" key="7">
    <source>
        <dbReference type="Proteomes" id="UP000274271"/>
    </source>
</evidence>
<evidence type="ECO:0000256" key="2">
    <source>
        <dbReference type="SAM" id="Coils"/>
    </source>
</evidence>
<dbReference type="Gene3D" id="3.30.565.10">
    <property type="entry name" value="Histidine kinase-like ATPase, C-terminal domain"/>
    <property type="match status" value="1"/>
</dbReference>
<dbReference type="Gene3D" id="2.60.40.10">
    <property type="entry name" value="Immunoglobulins"/>
    <property type="match status" value="1"/>
</dbReference>
<dbReference type="GO" id="GO:0046983">
    <property type="term" value="F:protein dimerization activity"/>
    <property type="evidence" value="ECO:0007669"/>
    <property type="project" value="InterPro"/>
</dbReference>
<dbReference type="Pfam" id="PF07494">
    <property type="entry name" value="Reg_prop"/>
    <property type="match status" value="8"/>
</dbReference>
<dbReference type="FunFam" id="2.60.40.10:FF:000791">
    <property type="entry name" value="Two-component system sensor histidine kinase/response regulator"/>
    <property type="match status" value="1"/>
</dbReference>
<keyword evidence="6" id="KW-0418">Kinase</keyword>
<keyword evidence="3" id="KW-0812">Transmembrane</keyword>
<evidence type="ECO:0000313" key="6">
    <source>
        <dbReference type="EMBL" id="RRB15238.1"/>
    </source>
</evidence>
<dbReference type="InterPro" id="IPR013783">
    <property type="entry name" value="Ig-like_fold"/>
</dbReference>
<dbReference type="PANTHER" id="PTHR43547:SF2">
    <property type="entry name" value="HYBRID SIGNAL TRANSDUCTION HISTIDINE KINASE C"/>
    <property type="match status" value="1"/>
</dbReference>
<dbReference type="InterPro" id="IPR015943">
    <property type="entry name" value="WD40/YVTN_repeat-like_dom_sf"/>
</dbReference>
<dbReference type="Gene3D" id="1.20.5.1930">
    <property type="match status" value="1"/>
</dbReference>
<dbReference type="Gene3D" id="2.130.10.10">
    <property type="entry name" value="YVTN repeat-like/Quinoprotein amine dehydrogenase"/>
    <property type="match status" value="3"/>
</dbReference>
<dbReference type="AlphaFoldDB" id="A0A3P1CPS1"/>
<keyword evidence="2" id="KW-0175">Coiled coil</keyword>
<dbReference type="SUPFAM" id="SSF63829">
    <property type="entry name" value="Calcium-dependent phosphotriesterase"/>
    <property type="match status" value="3"/>
</dbReference>
<dbReference type="RefSeq" id="WP_124906842.1">
    <property type="nucleotide sequence ID" value="NZ_RQJP01000002.1"/>
</dbReference>
<dbReference type="InterPro" id="IPR011123">
    <property type="entry name" value="Y_Y_Y"/>
</dbReference>
<feature type="chain" id="PRO_5018217177" evidence="4">
    <location>
        <begin position="25"/>
        <end position="1045"/>
    </location>
</feature>
<dbReference type="SMART" id="SM00387">
    <property type="entry name" value="HATPase_c"/>
    <property type="match status" value="1"/>
</dbReference>
<evidence type="ECO:0000256" key="3">
    <source>
        <dbReference type="SAM" id="Phobius"/>
    </source>
</evidence>
<dbReference type="InterPro" id="IPR036890">
    <property type="entry name" value="HATPase_C_sf"/>
</dbReference>
<dbReference type="InterPro" id="IPR005467">
    <property type="entry name" value="His_kinase_dom"/>
</dbReference>
<proteinExistence type="predicted"/>
<keyword evidence="7" id="KW-1185">Reference proteome</keyword>
<comment type="caution">
    <text evidence="6">The sequence shown here is derived from an EMBL/GenBank/DDBJ whole genome shotgun (WGS) entry which is preliminary data.</text>
</comment>
<keyword evidence="3" id="KW-0472">Membrane</keyword>
<feature type="transmembrane region" description="Helical" evidence="3">
    <location>
        <begin position="815"/>
        <end position="835"/>
    </location>
</feature>
<dbReference type="PANTHER" id="PTHR43547">
    <property type="entry name" value="TWO-COMPONENT HISTIDINE KINASE"/>
    <property type="match status" value="1"/>
</dbReference>
<dbReference type="GO" id="GO:0016020">
    <property type="term" value="C:membrane"/>
    <property type="evidence" value="ECO:0007669"/>
    <property type="project" value="InterPro"/>
</dbReference>
<dbReference type="Pfam" id="PF07730">
    <property type="entry name" value="HisKA_3"/>
    <property type="match status" value="1"/>
</dbReference>
<dbReference type="InterPro" id="IPR011110">
    <property type="entry name" value="Reg_prop"/>
</dbReference>
<evidence type="ECO:0000256" key="4">
    <source>
        <dbReference type="SAM" id="SignalP"/>
    </source>
</evidence>
<evidence type="ECO:0000256" key="1">
    <source>
        <dbReference type="ARBA" id="ARBA00022553"/>
    </source>
</evidence>
<sequence>MSNHYLLRLIGLAFLIGFHNTATGQSQPIQFERIGSEQGLSQTDVHYIIQDRRGYLWFGTTDGLNKYDGYSCTTYKYDPSDTTSLSQNTCLMLWEDKQGMIWIGLVGEGICKFDPTTEKFTRYLPNRSNHFALPDGVVFAFNEDDENMLWVGTGRISEILRLDKTTGQFHQTSYNPPNSRINQGIYMIYQDRSKIYWIATEKGLHQAWLIPAKGKQPSQVKFIYNPLLHKDQNLFRDLDLNGIYEDHAGILWFGTDNKGLISYDRKNNIIRQYRHNPNDPNSLSNNTVRRGSIAEDQQGNLWVGTYGGGLNKLNKDRTTITHYVYEPENTTGLSSNNILGVLIDRSNILWIGTVGGGISKFDPNRQSFPVYRHLPHDPNSLTPYGIRALCEDKAGTVWVGTEGGGLDRLDKKTGQFTHFRYQSNKLKSLANDIVTAILEDRKGTLWLANANLLLKLNRITGAFEPYFNATGGVIESENDYIFTLFEDHAGLIWLGTTNGLKSINTATGVVAHYDLDPNDAESLSDYWAYVIREDSYHNLWIGTYDGLNYFNRKTGKFKHYKHRNADSHSISSNTIRSLFIDEKGILWVGTLGGGLCRFNEKTDSFTNFTEQDGLANNSVYAIQSDQEGDLWLATNKGLSQFSPSAYTFINFDISDGLQSDQFASGYFNAGASFKGKDGVLYFGGINGFNAFNPKKIQLNRQLPAIVITKFKLFDRYVSGKAEAAYINLNYNENFFSFEFAALNYTNTPKNRYAYQLEGVDSDWIFSGARRYVSYTNLDPGTYIFRVKGSNNDGLWNEKGISVLVIIHPPWWQTSWFRLLVVLWLILITGVSIRYYTRFKLRRQRIELKKVLQAQEEERQRLAADLHDDLGATLAAIKGTLEIIHPPTDGLVKPITMMEKAIRDLRHISHNLMPPEFAKLGLSEIIQETVRRAEEGSALEFEFITFGQERRLDNQTELTIYRIAVELMQNAIRHSKASRITVQLIFYPQYVTLLVEDNGRGYMVSEEESQSGIGLRNIRSRVAYLGSRLLIDSGERGTTITLQVPL</sequence>
<feature type="coiled-coil region" evidence="2">
    <location>
        <begin position="837"/>
        <end position="864"/>
    </location>
</feature>
<feature type="signal peptide" evidence="4">
    <location>
        <begin position="1"/>
        <end position="24"/>
    </location>
</feature>
<keyword evidence="6" id="KW-0808">Transferase</keyword>
<dbReference type="PROSITE" id="PS50109">
    <property type="entry name" value="HIS_KIN"/>
    <property type="match status" value="1"/>
</dbReference>
<dbReference type="OrthoDB" id="9778366at2"/>
<dbReference type="InterPro" id="IPR011712">
    <property type="entry name" value="Sig_transdc_His_kin_sub3_dim/P"/>
</dbReference>
<dbReference type="GO" id="GO:0000155">
    <property type="term" value="F:phosphorelay sensor kinase activity"/>
    <property type="evidence" value="ECO:0007669"/>
    <property type="project" value="InterPro"/>
</dbReference>
<dbReference type="InterPro" id="IPR003594">
    <property type="entry name" value="HATPase_dom"/>
</dbReference>
<dbReference type="EMBL" id="RQJP01000002">
    <property type="protein sequence ID" value="RRB15238.1"/>
    <property type="molecule type" value="Genomic_DNA"/>
</dbReference>